<feature type="compositionally biased region" description="Basic and acidic residues" evidence="1">
    <location>
        <begin position="78"/>
        <end position="90"/>
    </location>
</feature>
<protein>
    <submittedName>
        <fullName evidence="2">Uncharacterized protein</fullName>
    </submittedName>
</protein>
<proteinExistence type="predicted"/>
<organism evidence="2 3">
    <name type="scientific">Goodea atripinnis</name>
    <dbReference type="NCBI Taxonomy" id="208336"/>
    <lineage>
        <taxon>Eukaryota</taxon>
        <taxon>Metazoa</taxon>
        <taxon>Chordata</taxon>
        <taxon>Craniata</taxon>
        <taxon>Vertebrata</taxon>
        <taxon>Euteleostomi</taxon>
        <taxon>Actinopterygii</taxon>
        <taxon>Neopterygii</taxon>
        <taxon>Teleostei</taxon>
        <taxon>Neoteleostei</taxon>
        <taxon>Acanthomorphata</taxon>
        <taxon>Ovalentaria</taxon>
        <taxon>Atherinomorphae</taxon>
        <taxon>Cyprinodontiformes</taxon>
        <taxon>Goodeidae</taxon>
        <taxon>Goodea</taxon>
    </lineage>
</organism>
<dbReference type="Proteomes" id="UP001476798">
    <property type="component" value="Unassembled WGS sequence"/>
</dbReference>
<name>A0ABV0Q1S1_9TELE</name>
<evidence type="ECO:0000313" key="3">
    <source>
        <dbReference type="Proteomes" id="UP001476798"/>
    </source>
</evidence>
<evidence type="ECO:0000256" key="1">
    <source>
        <dbReference type="SAM" id="MobiDB-lite"/>
    </source>
</evidence>
<accession>A0ABV0Q1S1</accession>
<evidence type="ECO:0000313" key="2">
    <source>
        <dbReference type="EMBL" id="MEQ2189492.1"/>
    </source>
</evidence>
<reference evidence="2 3" key="1">
    <citation type="submission" date="2021-06" db="EMBL/GenBank/DDBJ databases">
        <authorList>
            <person name="Palmer J.M."/>
        </authorList>
    </citation>
    <scope>NUCLEOTIDE SEQUENCE [LARGE SCALE GENOMIC DNA]</scope>
    <source>
        <strain evidence="2 3">GA_2019</strain>
        <tissue evidence="2">Muscle</tissue>
    </source>
</reference>
<gene>
    <name evidence="2" type="ORF">GOODEAATRI_025859</name>
</gene>
<feature type="region of interest" description="Disordered" evidence="1">
    <location>
        <begin position="70"/>
        <end position="112"/>
    </location>
</feature>
<keyword evidence="3" id="KW-1185">Reference proteome</keyword>
<sequence length="112" mass="12688">MKSSPLIPNPPSFHPSIPPSATILKVPKRKALSIVQTPLALSATYLIAENTMQKLETKLKIKWSIADDCESPMPPKFETQRARRSQDRRKVQNKTKNYPCNFPQRQTGVSSR</sequence>
<feature type="compositionally biased region" description="Polar residues" evidence="1">
    <location>
        <begin position="94"/>
        <end position="112"/>
    </location>
</feature>
<dbReference type="EMBL" id="JAHRIO010093068">
    <property type="protein sequence ID" value="MEQ2189492.1"/>
    <property type="molecule type" value="Genomic_DNA"/>
</dbReference>
<comment type="caution">
    <text evidence="2">The sequence shown here is derived from an EMBL/GenBank/DDBJ whole genome shotgun (WGS) entry which is preliminary data.</text>
</comment>